<dbReference type="InterPro" id="IPR013094">
    <property type="entry name" value="AB_hydrolase_3"/>
</dbReference>
<name>A0A396SSV5_9LACO</name>
<dbReference type="RefSeq" id="WP_118896551.1">
    <property type="nucleotide sequence ID" value="NZ_QOCT01000006.1"/>
</dbReference>
<dbReference type="Gene3D" id="3.40.50.1820">
    <property type="entry name" value="alpha/beta hydrolase"/>
    <property type="match status" value="1"/>
</dbReference>
<dbReference type="AlphaFoldDB" id="A0A396SSV5"/>
<accession>A0A396SSV5</accession>
<dbReference type="EMBL" id="QOCU01000002">
    <property type="protein sequence ID" value="RHW52891.1"/>
    <property type="molecule type" value="Genomic_DNA"/>
</dbReference>
<evidence type="ECO:0000313" key="5">
    <source>
        <dbReference type="Proteomes" id="UP000283380"/>
    </source>
</evidence>
<dbReference type="Proteomes" id="UP000265862">
    <property type="component" value="Unassembled WGS sequence"/>
</dbReference>
<proteinExistence type="predicted"/>
<evidence type="ECO:0000259" key="1">
    <source>
        <dbReference type="Pfam" id="PF07859"/>
    </source>
</evidence>
<comment type="caution">
    <text evidence="3">The sequence shown here is derived from an EMBL/GenBank/DDBJ whole genome shotgun (WGS) entry which is preliminary data.</text>
</comment>
<dbReference type="GO" id="GO:0016787">
    <property type="term" value="F:hydrolase activity"/>
    <property type="evidence" value="ECO:0007669"/>
    <property type="project" value="InterPro"/>
</dbReference>
<evidence type="ECO:0000313" key="3">
    <source>
        <dbReference type="EMBL" id="RHW54707.1"/>
    </source>
</evidence>
<feature type="domain" description="Alpha/beta hydrolase fold-3" evidence="1">
    <location>
        <begin position="4"/>
        <end position="53"/>
    </location>
</feature>
<dbReference type="EMBL" id="QOCV01000005">
    <property type="protein sequence ID" value="RHW54707.1"/>
    <property type="molecule type" value="Genomic_DNA"/>
</dbReference>
<protein>
    <recommendedName>
        <fullName evidence="1">Alpha/beta hydrolase fold-3 domain-containing protein</fullName>
    </recommendedName>
</protein>
<dbReference type="Pfam" id="PF07859">
    <property type="entry name" value="Abhydrolase_3"/>
    <property type="match status" value="1"/>
</dbReference>
<dbReference type="InterPro" id="IPR029058">
    <property type="entry name" value="AB_hydrolase_fold"/>
</dbReference>
<dbReference type="Proteomes" id="UP000283380">
    <property type="component" value="Unassembled WGS sequence"/>
</dbReference>
<sequence>MWKDDCLGTLQWVKENYTKLGITSSQVVMVGDSAGGNLINSVLVKNDFKDIKLIIELYQVIDK</sequence>
<keyword evidence="5" id="KW-1185">Reference proteome</keyword>
<gene>
    <name evidence="2" type="ORF">DS834_03130</name>
    <name evidence="3" type="ORF">DS835_03630</name>
</gene>
<evidence type="ECO:0000313" key="2">
    <source>
        <dbReference type="EMBL" id="RHW52891.1"/>
    </source>
</evidence>
<organism evidence="3 4">
    <name type="scientific">Lactobacillus bombicola</name>
    <dbReference type="NCBI Taxonomy" id="1505723"/>
    <lineage>
        <taxon>Bacteria</taxon>
        <taxon>Bacillati</taxon>
        <taxon>Bacillota</taxon>
        <taxon>Bacilli</taxon>
        <taxon>Lactobacillales</taxon>
        <taxon>Lactobacillaceae</taxon>
        <taxon>Lactobacillus</taxon>
    </lineage>
</organism>
<reference evidence="4 5" key="1">
    <citation type="submission" date="2018-07" db="EMBL/GenBank/DDBJ databases">
        <title>Genome sequences of six Lactobacillus spp. isolated from bumble bee guts.</title>
        <authorList>
            <person name="Motta E.V.S."/>
            <person name="Moran N.A."/>
        </authorList>
    </citation>
    <scope>NUCLEOTIDE SEQUENCE [LARGE SCALE GENOMIC DNA]</scope>
    <source>
        <strain evidence="2 5">BI-4G</strain>
        <strain evidence="3 4">OCC3</strain>
    </source>
</reference>
<evidence type="ECO:0000313" key="4">
    <source>
        <dbReference type="Proteomes" id="UP000265862"/>
    </source>
</evidence>
<dbReference type="SUPFAM" id="SSF53474">
    <property type="entry name" value="alpha/beta-Hydrolases"/>
    <property type="match status" value="1"/>
</dbReference>